<protein>
    <recommendedName>
        <fullName evidence="3">BTB domain-containing protein</fullName>
    </recommendedName>
</protein>
<accession>A0A4Y9YUG7</accession>
<comment type="caution">
    <text evidence="1">The sequence shown here is derived from an EMBL/GenBank/DDBJ whole genome shotgun (WGS) entry which is preliminary data.</text>
</comment>
<sequence length="324" mass="36296">MDASRLRSRDDNIHRCSRHPTFFFEDGSVILRAENTLFRVQRSYFASQSAQLRDLLDPRIQDTLWGIQFVSLNGDCADDVYVAAFIESIYGGFYMTERELNVETFPRAASVLRMSARYGVDRTRDAVMTLIKASTERNEVKLYWLKLAPEGPGHCKQAADQEHSMLHPAPVVALLREVGCDDTPLLAAVFHDLSRRSWDLSENALESLEPLSAADRECYILGVTKLRVSYVLNSRSPPTIQVAHAQPVPCTTGLKTFWNGIAKDLHSANAETMADPMGGLQAIMEISWKEFTGTICSQCHTEFLSYMLGQQTGMWDGLGATFCL</sequence>
<evidence type="ECO:0000313" key="2">
    <source>
        <dbReference type="Proteomes" id="UP000298327"/>
    </source>
</evidence>
<evidence type="ECO:0000313" key="1">
    <source>
        <dbReference type="EMBL" id="TFY65338.1"/>
    </source>
</evidence>
<proteinExistence type="predicted"/>
<name>A0A4Y9YUG7_9AGAM</name>
<dbReference type="Proteomes" id="UP000298327">
    <property type="component" value="Unassembled WGS sequence"/>
</dbReference>
<dbReference type="STRING" id="205917.A0A4Y9YUG7"/>
<evidence type="ECO:0008006" key="3">
    <source>
        <dbReference type="Google" id="ProtNLM"/>
    </source>
</evidence>
<reference evidence="1 2" key="1">
    <citation type="submission" date="2019-02" db="EMBL/GenBank/DDBJ databases">
        <title>Genome sequencing of the rare red list fungi Dentipellis fragilis.</title>
        <authorList>
            <person name="Buettner E."/>
            <person name="Kellner H."/>
        </authorList>
    </citation>
    <scope>NUCLEOTIDE SEQUENCE [LARGE SCALE GENOMIC DNA]</scope>
    <source>
        <strain evidence="1 2">DSM 105465</strain>
    </source>
</reference>
<organism evidence="1 2">
    <name type="scientific">Dentipellis fragilis</name>
    <dbReference type="NCBI Taxonomy" id="205917"/>
    <lineage>
        <taxon>Eukaryota</taxon>
        <taxon>Fungi</taxon>
        <taxon>Dikarya</taxon>
        <taxon>Basidiomycota</taxon>
        <taxon>Agaricomycotina</taxon>
        <taxon>Agaricomycetes</taxon>
        <taxon>Russulales</taxon>
        <taxon>Hericiaceae</taxon>
        <taxon>Dentipellis</taxon>
    </lineage>
</organism>
<dbReference type="EMBL" id="SEOQ01000340">
    <property type="protein sequence ID" value="TFY65338.1"/>
    <property type="molecule type" value="Genomic_DNA"/>
</dbReference>
<keyword evidence="2" id="KW-1185">Reference proteome</keyword>
<gene>
    <name evidence="1" type="ORF">EVG20_g5635</name>
</gene>
<dbReference type="AlphaFoldDB" id="A0A4Y9YUG7"/>
<dbReference type="OrthoDB" id="3218112at2759"/>